<feature type="compositionally biased region" description="Polar residues" evidence="1">
    <location>
        <begin position="1"/>
        <end position="15"/>
    </location>
</feature>
<accession>A0A0C9V0G3</accession>
<feature type="region of interest" description="Disordered" evidence="1">
    <location>
        <begin position="99"/>
        <end position="129"/>
    </location>
</feature>
<feature type="region of interest" description="Disordered" evidence="1">
    <location>
        <begin position="140"/>
        <end position="159"/>
    </location>
</feature>
<evidence type="ECO:0000256" key="1">
    <source>
        <dbReference type="SAM" id="MobiDB-lite"/>
    </source>
</evidence>
<sequence length="194" mass="21631">MPTRTGKNYGSQVNTVEPDESPQRDHTTSGSVRPDDHDNSLDNNIELPSLYTCTPHRPDIRMRAAQSTCPRALSEGAMSVDHPLPREEVAATAINSINIIHPPESDDGNGSDRSEAVSHGRRSRISHVDNEGYAHINLSNKATESLPQPGSENRISRSHRYSVLEPSSEDRAYVNMMRSLMEDMDENTRDIIER</sequence>
<dbReference type="AlphaFoldDB" id="A0A0C9V0G3"/>
<evidence type="ECO:0000313" key="2">
    <source>
        <dbReference type="EMBL" id="KIJ40599.1"/>
    </source>
</evidence>
<keyword evidence="3" id="KW-1185">Reference proteome</keyword>
<dbReference type="EMBL" id="KN837143">
    <property type="protein sequence ID" value="KIJ40599.1"/>
    <property type="molecule type" value="Genomic_DNA"/>
</dbReference>
<feature type="compositionally biased region" description="Polar residues" evidence="1">
    <location>
        <begin position="140"/>
        <end position="153"/>
    </location>
</feature>
<gene>
    <name evidence="2" type="ORF">M422DRAFT_49119</name>
</gene>
<reference evidence="2 3" key="1">
    <citation type="submission" date="2014-06" db="EMBL/GenBank/DDBJ databases">
        <title>Evolutionary Origins and Diversification of the Mycorrhizal Mutualists.</title>
        <authorList>
            <consortium name="DOE Joint Genome Institute"/>
            <consortium name="Mycorrhizal Genomics Consortium"/>
            <person name="Kohler A."/>
            <person name="Kuo A."/>
            <person name="Nagy L.G."/>
            <person name="Floudas D."/>
            <person name="Copeland A."/>
            <person name="Barry K.W."/>
            <person name="Cichocki N."/>
            <person name="Veneault-Fourrey C."/>
            <person name="LaButti K."/>
            <person name="Lindquist E.A."/>
            <person name="Lipzen A."/>
            <person name="Lundell T."/>
            <person name="Morin E."/>
            <person name="Murat C."/>
            <person name="Riley R."/>
            <person name="Ohm R."/>
            <person name="Sun H."/>
            <person name="Tunlid A."/>
            <person name="Henrissat B."/>
            <person name="Grigoriev I.V."/>
            <person name="Hibbett D.S."/>
            <person name="Martin F."/>
        </authorList>
    </citation>
    <scope>NUCLEOTIDE SEQUENCE [LARGE SCALE GENOMIC DNA]</scope>
    <source>
        <strain evidence="2 3">SS14</strain>
    </source>
</reference>
<dbReference type="HOGENOM" id="CLU_1403257_0_0_1"/>
<organism evidence="2 3">
    <name type="scientific">Sphaerobolus stellatus (strain SS14)</name>
    <dbReference type="NCBI Taxonomy" id="990650"/>
    <lineage>
        <taxon>Eukaryota</taxon>
        <taxon>Fungi</taxon>
        <taxon>Dikarya</taxon>
        <taxon>Basidiomycota</taxon>
        <taxon>Agaricomycotina</taxon>
        <taxon>Agaricomycetes</taxon>
        <taxon>Phallomycetidae</taxon>
        <taxon>Geastrales</taxon>
        <taxon>Sphaerobolaceae</taxon>
        <taxon>Sphaerobolus</taxon>
    </lineage>
</organism>
<protein>
    <submittedName>
        <fullName evidence="2">Unplaced genomic scaffold SPHSTscaffold_68, whole genome shotgun sequence</fullName>
    </submittedName>
</protein>
<evidence type="ECO:0000313" key="3">
    <source>
        <dbReference type="Proteomes" id="UP000054279"/>
    </source>
</evidence>
<feature type="compositionally biased region" description="Basic and acidic residues" evidence="1">
    <location>
        <begin position="21"/>
        <end position="40"/>
    </location>
</feature>
<feature type="region of interest" description="Disordered" evidence="1">
    <location>
        <begin position="1"/>
        <end position="55"/>
    </location>
</feature>
<proteinExistence type="predicted"/>
<dbReference type="Proteomes" id="UP000054279">
    <property type="component" value="Unassembled WGS sequence"/>
</dbReference>
<name>A0A0C9V0G3_SPHS4</name>